<dbReference type="SUPFAM" id="SSF50800">
    <property type="entry name" value="PK beta-barrel domain-like"/>
    <property type="match status" value="1"/>
</dbReference>
<organism evidence="2">
    <name type="scientific">Caldiarchaeum subterraneum</name>
    <dbReference type="NCBI Taxonomy" id="311458"/>
    <lineage>
        <taxon>Archaea</taxon>
        <taxon>Nitrososphaerota</taxon>
        <taxon>Candidatus Caldarchaeales</taxon>
        <taxon>Candidatus Caldarchaeaceae</taxon>
        <taxon>Candidatus Caldarchaeum</taxon>
    </lineage>
</organism>
<dbReference type="GO" id="GO:0030170">
    <property type="term" value="F:pyridoxal phosphate binding"/>
    <property type="evidence" value="ECO:0007669"/>
    <property type="project" value="InterPro"/>
</dbReference>
<dbReference type="PROSITE" id="PS51340">
    <property type="entry name" value="MOSC"/>
    <property type="match status" value="1"/>
</dbReference>
<protein>
    <submittedName>
        <fullName evidence="2">MOSC domain-containing protein</fullName>
    </submittedName>
</protein>
<dbReference type="InterPro" id="IPR005303">
    <property type="entry name" value="MOCOS_middle"/>
</dbReference>
<proteinExistence type="predicted"/>
<dbReference type="InterPro" id="IPR005302">
    <property type="entry name" value="MoCF_Sase_C"/>
</dbReference>
<sequence>MSWHDLKCFIPAVFSVCGRCCLADCVGFVEKLFRYPVKSLGGEELEMVFIRVDGVEGDRRFALVDEETGLAVSAKNPKLYSKLLDVKASLRDGGLFIQTPDGNVYKDDECGPALSALTGRRLKLVNNNGISLGYVGLEVEFSDVVKYFEKQGFTRQQTFHDSQPIHIVFGEALSGLGLSQADAARFRPNILVDSSATERDMLNKVVGVGDALLRIVKPTKRCVMVTLPQKGLKQDITILKTIRERFNGVLGLYAQVVHEGVVRRGDPIKVLSC</sequence>
<dbReference type="Pfam" id="PF03473">
    <property type="entry name" value="MOSC"/>
    <property type="match status" value="1"/>
</dbReference>
<comment type="caution">
    <text evidence="2">The sequence shown here is derived from an EMBL/GenBank/DDBJ whole genome shotgun (WGS) entry which is preliminary data.</text>
</comment>
<dbReference type="GO" id="GO:0003824">
    <property type="term" value="F:catalytic activity"/>
    <property type="evidence" value="ECO:0007669"/>
    <property type="project" value="InterPro"/>
</dbReference>
<name>A0A7C5Q6X3_CALS0</name>
<gene>
    <name evidence="2" type="ORF">ENM11_05475</name>
</gene>
<dbReference type="GO" id="GO:0030151">
    <property type="term" value="F:molybdenum ion binding"/>
    <property type="evidence" value="ECO:0007669"/>
    <property type="project" value="InterPro"/>
</dbReference>
<evidence type="ECO:0000259" key="1">
    <source>
        <dbReference type="PROSITE" id="PS51340"/>
    </source>
</evidence>
<evidence type="ECO:0000313" key="2">
    <source>
        <dbReference type="EMBL" id="HHK68587.1"/>
    </source>
</evidence>
<accession>A0A7C5Q6X3</accession>
<dbReference type="EMBL" id="DRWN01000045">
    <property type="protein sequence ID" value="HHK68587.1"/>
    <property type="molecule type" value="Genomic_DNA"/>
</dbReference>
<reference evidence="2" key="1">
    <citation type="journal article" date="2020" name="mSystems">
        <title>Genome- and Community-Level Interaction Insights into Carbon Utilization and Element Cycling Functions of Hydrothermarchaeota in Hydrothermal Sediment.</title>
        <authorList>
            <person name="Zhou Z."/>
            <person name="Liu Y."/>
            <person name="Xu W."/>
            <person name="Pan J."/>
            <person name="Luo Z.H."/>
            <person name="Li M."/>
        </authorList>
    </citation>
    <scope>NUCLEOTIDE SEQUENCE [LARGE SCALE GENOMIC DNA]</scope>
    <source>
        <strain evidence="2">SpSt-1056</strain>
    </source>
</reference>
<dbReference type="AlphaFoldDB" id="A0A7C5Q6X3"/>
<dbReference type="Pfam" id="PF03476">
    <property type="entry name" value="MOSC_N"/>
    <property type="match status" value="1"/>
</dbReference>
<dbReference type="Gene3D" id="2.40.33.20">
    <property type="entry name" value="PK beta-barrel domain-like"/>
    <property type="match status" value="1"/>
</dbReference>
<dbReference type="InterPro" id="IPR011037">
    <property type="entry name" value="Pyrv_Knase-like_insert_dom_sf"/>
</dbReference>
<feature type="domain" description="MOSC" evidence="1">
    <location>
        <begin position="137"/>
        <end position="271"/>
    </location>
</feature>